<proteinExistence type="predicted"/>
<keyword evidence="3" id="KW-1185">Reference proteome</keyword>
<gene>
    <name evidence="2" type="ORF">M0R45_027344</name>
</gene>
<dbReference type="EMBL" id="JBEDUW010000005">
    <property type="protein sequence ID" value="KAK9930305.1"/>
    <property type="molecule type" value="Genomic_DNA"/>
</dbReference>
<feature type="compositionally biased region" description="Polar residues" evidence="1">
    <location>
        <begin position="275"/>
        <end position="285"/>
    </location>
</feature>
<sequence>MQAPELTLSGVVRSRAALEEEDTVRNSLENTGFGEDSVDGGSGQRPKRRRRTIPENARGKVIQINQAPITFCSPPDPCPQRKLQKALPDKPNSISNVPIPREGALTVLMVQENIMGSTHQPCSGVNTLSDTHALQMSGTAREVSEWNFSNCCTLTEKGPFVGFSGTCLDFQNLSEAHPNQLGPDTTRIAFVSTISPVAVHANLKKFLKSSKGGRHSLSPNLPKTHLPSPHLLETKPPLVSNKFAPMLVALDPLSKMGKDPAVDGTGSTFLREQLQTEFSPSTSRSPENHNEDSINPSVSSGQTPNCPSVMGPILTHHAQ</sequence>
<evidence type="ECO:0000256" key="1">
    <source>
        <dbReference type="SAM" id="MobiDB-lite"/>
    </source>
</evidence>
<organism evidence="2 3">
    <name type="scientific">Rubus argutus</name>
    <name type="common">Southern blackberry</name>
    <dbReference type="NCBI Taxonomy" id="59490"/>
    <lineage>
        <taxon>Eukaryota</taxon>
        <taxon>Viridiplantae</taxon>
        <taxon>Streptophyta</taxon>
        <taxon>Embryophyta</taxon>
        <taxon>Tracheophyta</taxon>
        <taxon>Spermatophyta</taxon>
        <taxon>Magnoliopsida</taxon>
        <taxon>eudicotyledons</taxon>
        <taxon>Gunneridae</taxon>
        <taxon>Pentapetalae</taxon>
        <taxon>rosids</taxon>
        <taxon>fabids</taxon>
        <taxon>Rosales</taxon>
        <taxon>Rosaceae</taxon>
        <taxon>Rosoideae</taxon>
        <taxon>Rosoideae incertae sedis</taxon>
        <taxon>Rubus</taxon>
    </lineage>
</organism>
<reference evidence="2 3" key="1">
    <citation type="journal article" date="2023" name="G3 (Bethesda)">
        <title>A chromosome-length genome assembly and annotation of blackberry (Rubus argutus, cv. 'Hillquist').</title>
        <authorList>
            <person name="Bruna T."/>
            <person name="Aryal R."/>
            <person name="Dudchenko O."/>
            <person name="Sargent D.J."/>
            <person name="Mead D."/>
            <person name="Buti M."/>
            <person name="Cavallini A."/>
            <person name="Hytonen T."/>
            <person name="Andres J."/>
            <person name="Pham M."/>
            <person name="Weisz D."/>
            <person name="Mascagni F."/>
            <person name="Usai G."/>
            <person name="Natali L."/>
            <person name="Bassil N."/>
            <person name="Fernandez G.E."/>
            <person name="Lomsadze A."/>
            <person name="Armour M."/>
            <person name="Olukolu B."/>
            <person name="Poorten T."/>
            <person name="Britton C."/>
            <person name="Davik J."/>
            <person name="Ashrafi H."/>
            <person name="Aiden E.L."/>
            <person name="Borodovsky M."/>
            <person name="Worthington M."/>
        </authorList>
    </citation>
    <scope>NUCLEOTIDE SEQUENCE [LARGE SCALE GENOMIC DNA]</scope>
    <source>
        <strain evidence="2">PI 553951</strain>
    </source>
</reference>
<dbReference type="AlphaFoldDB" id="A0AAW1X063"/>
<dbReference type="Proteomes" id="UP001457282">
    <property type="component" value="Unassembled WGS sequence"/>
</dbReference>
<name>A0AAW1X063_RUBAR</name>
<feature type="region of interest" description="Disordered" evidence="1">
    <location>
        <begin position="1"/>
        <end position="57"/>
    </location>
</feature>
<evidence type="ECO:0000313" key="3">
    <source>
        <dbReference type="Proteomes" id="UP001457282"/>
    </source>
</evidence>
<accession>A0AAW1X063</accession>
<feature type="region of interest" description="Disordered" evidence="1">
    <location>
        <begin position="210"/>
        <end position="229"/>
    </location>
</feature>
<feature type="region of interest" description="Disordered" evidence="1">
    <location>
        <begin position="275"/>
        <end position="319"/>
    </location>
</feature>
<evidence type="ECO:0000313" key="2">
    <source>
        <dbReference type="EMBL" id="KAK9930305.1"/>
    </source>
</evidence>
<feature type="compositionally biased region" description="Polar residues" evidence="1">
    <location>
        <begin position="293"/>
        <end position="306"/>
    </location>
</feature>
<protein>
    <submittedName>
        <fullName evidence="2">Uncharacterized protein</fullName>
    </submittedName>
</protein>
<comment type="caution">
    <text evidence="2">The sequence shown here is derived from an EMBL/GenBank/DDBJ whole genome shotgun (WGS) entry which is preliminary data.</text>
</comment>